<dbReference type="Proteomes" id="UP000549971">
    <property type="component" value="Unassembled WGS sequence"/>
</dbReference>
<proteinExistence type="predicted"/>
<reference evidence="1 2" key="1">
    <citation type="submission" date="2020-08" db="EMBL/GenBank/DDBJ databases">
        <title>Sequencing the genomes of 1000 actinobacteria strains.</title>
        <authorList>
            <person name="Klenk H.-P."/>
        </authorList>
    </citation>
    <scope>NUCLEOTIDE SEQUENCE [LARGE SCALE GENOMIC DNA]</scope>
    <source>
        <strain evidence="1 2">DSM 28967</strain>
    </source>
</reference>
<evidence type="ECO:0008006" key="3">
    <source>
        <dbReference type="Google" id="ProtNLM"/>
    </source>
</evidence>
<name>A0A7W9J8T0_9ACTN</name>
<evidence type="ECO:0000313" key="1">
    <source>
        <dbReference type="EMBL" id="MBB5837724.1"/>
    </source>
</evidence>
<dbReference type="SUPFAM" id="SSF56112">
    <property type="entry name" value="Protein kinase-like (PK-like)"/>
    <property type="match status" value="1"/>
</dbReference>
<keyword evidence="2" id="KW-1185">Reference proteome</keyword>
<dbReference type="InterPro" id="IPR011009">
    <property type="entry name" value="Kinase-like_dom_sf"/>
</dbReference>
<dbReference type="AlphaFoldDB" id="A0A7W9J8T0"/>
<evidence type="ECO:0000313" key="2">
    <source>
        <dbReference type="Proteomes" id="UP000549971"/>
    </source>
</evidence>
<protein>
    <recommendedName>
        <fullName evidence="3">Aminoglycoside phosphotransferase family protein</fullName>
    </recommendedName>
</protein>
<dbReference type="EMBL" id="JACHMY010000001">
    <property type="protein sequence ID" value="MBB5837724.1"/>
    <property type="molecule type" value="Genomic_DNA"/>
</dbReference>
<sequence length="308" mass="33989">MTTERTDQAVAAAAAAGRELGLRVTDPTVLYDVFSVVVHLKPSPVVARVPKVLPASLLEPAAAGARQQRELELAQWVSDRDQLVVRPSPLVPLRSVQRDGLSMSFWEYVEHDRSAEPDYVQGLVRAAELHQLLEDYPGDLPWLAPVTNVVPEGLEQLSADTRLFSAADVDRVRREWDAVAPVLTTREGWERAFPDSHVQPLHGDAPYYNIIPTADGVLWSDFEDCCFGPLEWDLASVGPEFSKVYNDAAAELGRPQLDEKAVAAMDLARAFQLIVCLPLLPQMPDGMAETLEPFVEAWRAMPFGNGLV</sequence>
<comment type="caution">
    <text evidence="1">The sequence shown here is derived from an EMBL/GenBank/DDBJ whole genome shotgun (WGS) entry which is preliminary data.</text>
</comment>
<organism evidence="1 2">
    <name type="scientific">Kribbella italica</name>
    <dbReference type="NCBI Taxonomy" id="1540520"/>
    <lineage>
        <taxon>Bacteria</taxon>
        <taxon>Bacillati</taxon>
        <taxon>Actinomycetota</taxon>
        <taxon>Actinomycetes</taxon>
        <taxon>Propionibacteriales</taxon>
        <taxon>Kribbellaceae</taxon>
        <taxon>Kribbella</taxon>
    </lineage>
</organism>
<accession>A0A7W9J8T0</accession>
<gene>
    <name evidence="1" type="ORF">HDA39_004458</name>
</gene>
<dbReference type="RefSeq" id="WP_184797959.1">
    <property type="nucleotide sequence ID" value="NZ_JACHMY010000001.1"/>
</dbReference>